<dbReference type="AlphaFoldDB" id="A0AAN9WDV9"/>
<sequence length="228" mass="25504">MVYQITVEPGKDSNEPRESLYNAITLLKDLAIDQNRSKLMIAHANAQRSLELRKTMECIFANTNTAIQVCTPQRQPAPNKRQLKKKDPKEPSTGLVVTCEDKDKTYAELLKDIKNKLKVAGALDKVNSVRKTKAGDSVLSLKEGEMEVKSIITEQLERTNARIVDHRRTILHVKQLDAITTAQELQERLRAEAGNGDVTVRSMRPAYGETQSATVEANEATAEYLCKI</sequence>
<keyword evidence="3" id="KW-1185">Reference proteome</keyword>
<comment type="caution">
    <text evidence="2">The sequence shown here is derived from an EMBL/GenBank/DDBJ whole genome shotgun (WGS) entry which is preliminary data.</text>
</comment>
<feature type="region of interest" description="Disordered" evidence="1">
    <location>
        <begin position="73"/>
        <end position="94"/>
    </location>
</feature>
<evidence type="ECO:0000256" key="1">
    <source>
        <dbReference type="SAM" id="MobiDB-lite"/>
    </source>
</evidence>
<reference evidence="2 3" key="1">
    <citation type="submission" date="2024-03" db="EMBL/GenBank/DDBJ databases">
        <title>The genome assembly and annotation of the cricket Gryllus longicercus Weissman &amp; Gray.</title>
        <authorList>
            <person name="Szrajer S."/>
            <person name="Gray D."/>
            <person name="Ylla G."/>
        </authorList>
    </citation>
    <scope>NUCLEOTIDE SEQUENCE [LARGE SCALE GENOMIC DNA]</scope>
    <source>
        <strain evidence="2">DAG 2021-001</strain>
        <tissue evidence="2">Whole body minus gut</tissue>
    </source>
</reference>
<dbReference type="Proteomes" id="UP001378592">
    <property type="component" value="Unassembled WGS sequence"/>
</dbReference>
<accession>A0AAN9WDV9</accession>
<gene>
    <name evidence="2" type="ORF">R5R35_009224</name>
</gene>
<proteinExistence type="predicted"/>
<organism evidence="2 3">
    <name type="scientific">Gryllus longicercus</name>
    <dbReference type="NCBI Taxonomy" id="2509291"/>
    <lineage>
        <taxon>Eukaryota</taxon>
        <taxon>Metazoa</taxon>
        <taxon>Ecdysozoa</taxon>
        <taxon>Arthropoda</taxon>
        <taxon>Hexapoda</taxon>
        <taxon>Insecta</taxon>
        <taxon>Pterygota</taxon>
        <taxon>Neoptera</taxon>
        <taxon>Polyneoptera</taxon>
        <taxon>Orthoptera</taxon>
        <taxon>Ensifera</taxon>
        <taxon>Gryllidea</taxon>
        <taxon>Grylloidea</taxon>
        <taxon>Gryllidae</taxon>
        <taxon>Gryllinae</taxon>
        <taxon>Gryllus</taxon>
    </lineage>
</organism>
<evidence type="ECO:0000313" key="2">
    <source>
        <dbReference type="EMBL" id="KAK7870663.1"/>
    </source>
</evidence>
<evidence type="ECO:0000313" key="3">
    <source>
        <dbReference type="Proteomes" id="UP001378592"/>
    </source>
</evidence>
<protein>
    <submittedName>
        <fullName evidence="2">Uncharacterized protein</fullName>
    </submittedName>
</protein>
<dbReference type="EMBL" id="JAZDUA010000054">
    <property type="protein sequence ID" value="KAK7870663.1"/>
    <property type="molecule type" value="Genomic_DNA"/>
</dbReference>
<name>A0AAN9WDV9_9ORTH</name>